<dbReference type="InterPro" id="IPR011978">
    <property type="entry name" value="YgfB-like"/>
</dbReference>
<keyword evidence="2" id="KW-1185">Reference proteome</keyword>
<name>A0A1Y0I7S9_9GAMM</name>
<dbReference type="EMBL" id="CP021425">
    <property type="protein sequence ID" value="ARU56280.1"/>
    <property type="molecule type" value="Genomic_DNA"/>
</dbReference>
<evidence type="ECO:0000313" key="1">
    <source>
        <dbReference type="EMBL" id="ARU56280.1"/>
    </source>
</evidence>
<dbReference type="NCBIfam" id="TIGR02292">
    <property type="entry name" value="ygfB_yecA"/>
    <property type="match status" value="1"/>
</dbReference>
<dbReference type="Gene3D" id="1.20.120.740">
    <property type="entry name" value="YgfB uncharacterised protein family UPF0149, PF03695"/>
    <property type="match status" value="1"/>
</dbReference>
<protein>
    <submittedName>
        <fullName evidence="1">Putative metal-binding protein</fullName>
    </submittedName>
</protein>
<proteinExistence type="predicted"/>
<dbReference type="InterPro" id="IPR036255">
    <property type="entry name" value="YgfB-like_sf"/>
</dbReference>
<sequence>MLNEIELNELDDFLFSEEVSDVTLDYFGLHGLLCALVAGPVNPKLTDVTHLIFGEFEEGQTAHTPIPERVLQLMQKLYQSIAAELQNENAVELPVDDEESFELSIRHWCAGFIEGFLAYEEKWIEADESKIADLLLPIMVLSELFEDEEFDDIRRNEDLVDQFTENLPDAVTDIYLHFHGK</sequence>
<organism evidence="1 2">
    <name type="scientific">Oleiphilus messinensis</name>
    <dbReference type="NCBI Taxonomy" id="141451"/>
    <lineage>
        <taxon>Bacteria</taxon>
        <taxon>Pseudomonadati</taxon>
        <taxon>Pseudomonadota</taxon>
        <taxon>Gammaproteobacteria</taxon>
        <taxon>Oceanospirillales</taxon>
        <taxon>Oleiphilaceae</taxon>
        <taxon>Oleiphilus</taxon>
    </lineage>
</organism>
<gene>
    <name evidence="1" type="ORF">OLMES_2213</name>
</gene>
<accession>A0A1Y0I7S9</accession>
<dbReference type="OrthoDB" id="7008537at2"/>
<reference evidence="1 2" key="1">
    <citation type="submission" date="2017-05" db="EMBL/GenBank/DDBJ databases">
        <title>Genomic insights into alkan degradation activity of Oleiphilus messinensis.</title>
        <authorList>
            <person name="Kozyavkin S.A."/>
            <person name="Slesarev A.I."/>
            <person name="Golyshin P.N."/>
            <person name="Korzhenkov A."/>
            <person name="Golyshina O.N."/>
            <person name="Toshchakov S.V."/>
        </authorList>
    </citation>
    <scope>NUCLEOTIDE SEQUENCE [LARGE SCALE GENOMIC DNA]</scope>
    <source>
        <strain evidence="1 2">ME102</strain>
    </source>
</reference>
<dbReference type="AlphaFoldDB" id="A0A1Y0I7S9"/>
<dbReference type="KEGG" id="ome:OLMES_2213"/>
<dbReference type="SUPFAM" id="SSF101327">
    <property type="entry name" value="YgfB-like"/>
    <property type="match status" value="1"/>
</dbReference>
<dbReference type="Proteomes" id="UP000196027">
    <property type="component" value="Chromosome"/>
</dbReference>
<dbReference type="Pfam" id="PF03695">
    <property type="entry name" value="UPF0149"/>
    <property type="match status" value="1"/>
</dbReference>
<evidence type="ECO:0000313" key="2">
    <source>
        <dbReference type="Proteomes" id="UP000196027"/>
    </source>
</evidence>
<dbReference type="RefSeq" id="WP_087461287.1">
    <property type="nucleotide sequence ID" value="NZ_CP021425.1"/>
</dbReference>